<evidence type="ECO:0000313" key="4">
    <source>
        <dbReference type="Proteomes" id="UP000199387"/>
    </source>
</evidence>
<dbReference type="Gene3D" id="3.40.50.1980">
    <property type="entry name" value="Nitrogenase molybdenum iron protein domain"/>
    <property type="match status" value="2"/>
</dbReference>
<dbReference type="CDD" id="cd01144">
    <property type="entry name" value="BtuF"/>
    <property type="match status" value="1"/>
</dbReference>
<name>A0A1G6L6Z9_9BACL</name>
<dbReference type="PROSITE" id="PS50983">
    <property type="entry name" value="FE_B12_PBP"/>
    <property type="match status" value="1"/>
</dbReference>
<keyword evidence="4" id="KW-1185">Reference proteome</keyword>
<dbReference type="AlphaFoldDB" id="A0A1G6L6Z9"/>
<comment type="similarity">
    <text evidence="1">Belongs to the bacterial solute-binding protein 8 family.</text>
</comment>
<sequence length="268" mass="30538">MQRIVSLCPSNTEILWALGLGDQIVGVDDYSDWPKEVNHLPRLGPDLSIDMERVQSLNPDWAVASLSVPGMEKNIESLRQLKIPFITLYPGSLYDIPQDFIKVAQQAGVESRGRELAAQFTKKLESIENRIPRDQPAPRLYWEWWPKPVFTPGRENWLTEVSQIVGAVNVFGDEGGQSVKTDWETVAARRPDYTLAVWTGVPIHKVRKEKITGRPAWQGLSFAADDRVHILEEGWYCRPSQRILTGIEHLAHLLYPDRFDPPNPQRPL</sequence>
<reference evidence="3 4" key="1">
    <citation type="submission" date="2016-10" db="EMBL/GenBank/DDBJ databases">
        <authorList>
            <person name="de Groot N.N."/>
        </authorList>
    </citation>
    <scope>NUCLEOTIDE SEQUENCE [LARGE SCALE GENOMIC DNA]</scope>
    <source>
        <strain evidence="3 4">DSM 45514</strain>
    </source>
</reference>
<dbReference type="RefSeq" id="WP_091568030.1">
    <property type="nucleotide sequence ID" value="NZ_FMZA01000007.1"/>
</dbReference>
<dbReference type="SUPFAM" id="SSF53807">
    <property type="entry name" value="Helical backbone' metal receptor"/>
    <property type="match status" value="1"/>
</dbReference>
<dbReference type="InterPro" id="IPR002491">
    <property type="entry name" value="ABC_transptr_periplasmic_BD"/>
</dbReference>
<dbReference type="OrthoDB" id="9787772at2"/>
<feature type="domain" description="Fe/B12 periplasmic-binding" evidence="2">
    <location>
        <begin position="3"/>
        <end position="258"/>
    </location>
</feature>
<dbReference type="Pfam" id="PF01497">
    <property type="entry name" value="Peripla_BP_2"/>
    <property type="match status" value="1"/>
</dbReference>
<evidence type="ECO:0000256" key="1">
    <source>
        <dbReference type="ARBA" id="ARBA00008814"/>
    </source>
</evidence>
<dbReference type="Proteomes" id="UP000199387">
    <property type="component" value="Unassembled WGS sequence"/>
</dbReference>
<gene>
    <name evidence="3" type="ORF">SAMN04488112_10781</name>
</gene>
<dbReference type="InterPro" id="IPR050902">
    <property type="entry name" value="ABC_Transporter_SBP"/>
</dbReference>
<evidence type="ECO:0000259" key="2">
    <source>
        <dbReference type="PROSITE" id="PS50983"/>
    </source>
</evidence>
<dbReference type="EMBL" id="FMZA01000007">
    <property type="protein sequence ID" value="SDC39030.1"/>
    <property type="molecule type" value="Genomic_DNA"/>
</dbReference>
<dbReference type="PANTHER" id="PTHR30535">
    <property type="entry name" value="VITAMIN B12-BINDING PROTEIN"/>
    <property type="match status" value="1"/>
</dbReference>
<organism evidence="3 4">
    <name type="scientific">Melghirimyces thermohalophilus</name>
    <dbReference type="NCBI Taxonomy" id="1236220"/>
    <lineage>
        <taxon>Bacteria</taxon>
        <taxon>Bacillati</taxon>
        <taxon>Bacillota</taxon>
        <taxon>Bacilli</taxon>
        <taxon>Bacillales</taxon>
        <taxon>Thermoactinomycetaceae</taxon>
        <taxon>Melghirimyces</taxon>
    </lineage>
</organism>
<dbReference type="PANTHER" id="PTHR30535:SF34">
    <property type="entry name" value="MOLYBDATE-BINDING PROTEIN MOLA"/>
    <property type="match status" value="1"/>
</dbReference>
<evidence type="ECO:0000313" key="3">
    <source>
        <dbReference type="EMBL" id="SDC39030.1"/>
    </source>
</evidence>
<protein>
    <submittedName>
        <fullName evidence="3">Iron complex transport system substrate-binding protein</fullName>
    </submittedName>
</protein>
<dbReference type="STRING" id="1236220.SAMN04488112_10781"/>
<accession>A0A1G6L6Z9</accession>
<proteinExistence type="inferred from homology"/>